<evidence type="ECO:0000256" key="10">
    <source>
        <dbReference type="PIRSR" id="PIRSR600101-2"/>
    </source>
</evidence>
<comment type="catalytic activity">
    <reaction evidence="2 11">
        <text>glutathione + H2O = L-cysteinylglycine + L-glutamate</text>
        <dbReference type="Rhea" id="RHEA:28807"/>
        <dbReference type="ChEBI" id="CHEBI:15377"/>
        <dbReference type="ChEBI" id="CHEBI:29985"/>
        <dbReference type="ChEBI" id="CHEBI:57925"/>
        <dbReference type="ChEBI" id="CHEBI:61694"/>
        <dbReference type="EC" id="3.4.19.13"/>
    </reaction>
</comment>
<dbReference type="InterPro" id="IPR029055">
    <property type="entry name" value="Ntn_hydrolases_N"/>
</dbReference>
<name>A0A923PHI6_9BACT</name>
<feature type="active site" description="Nucleophile" evidence="9">
    <location>
        <position position="374"/>
    </location>
</feature>
<evidence type="ECO:0000256" key="7">
    <source>
        <dbReference type="ARBA" id="ARBA00023315"/>
    </source>
</evidence>
<dbReference type="NCBIfam" id="TIGR00066">
    <property type="entry name" value="g_glut_trans"/>
    <property type="match status" value="1"/>
</dbReference>
<evidence type="ECO:0000256" key="11">
    <source>
        <dbReference type="RuleBase" id="RU368036"/>
    </source>
</evidence>
<keyword evidence="14" id="KW-1185">Reference proteome</keyword>
<comment type="catalytic activity">
    <reaction evidence="8 11">
        <text>an N-terminal (5-L-glutamyl)-[peptide] + an alpha-amino acid = 5-L-glutamyl amino acid + an N-terminal L-alpha-aminoacyl-[peptide]</text>
        <dbReference type="Rhea" id="RHEA:23904"/>
        <dbReference type="Rhea" id="RHEA-COMP:9780"/>
        <dbReference type="Rhea" id="RHEA-COMP:9795"/>
        <dbReference type="ChEBI" id="CHEBI:77644"/>
        <dbReference type="ChEBI" id="CHEBI:78597"/>
        <dbReference type="ChEBI" id="CHEBI:78599"/>
        <dbReference type="ChEBI" id="CHEBI:78608"/>
        <dbReference type="EC" id="2.3.2.2"/>
    </reaction>
</comment>
<dbReference type="AlphaFoldDB" id="A0A923PHI6"/>
<dbReference type="Pfam" id="PF01019">
    <property type="entry name" value="G_glu_transpept"/>
    <property type="match status" value="1"/>
</dbReference>
<feature type="binding site" evidence="10">
    <location>
        <position position="467"/>
    </location>
    <ligand>
        <name>L-glutamate</name>
        <dbReference type="ChEBI" id="CHEBI:29985"/>
    </ligand>
</feature>
<comment type="caution">
    <text evidence="13">The sequence shown here is derived from an EMBL/GenBank/DDBJ whole genome shotgun (WGS) entry which is preliminary data.</text>
</comment>
<accession>A0A923PHI6</accession>
<comment type="subunit">
    <text evidence="11">This enzyme consists of two polypeptide chains, which are synthesized in precursor form from a single polypeptide.</text>
</comment>
<dbReference type="GO" id="GO:0006751">
    <property type="term" value="P:glutathione catabolic process"/>
    <property type="evidence" value="ECO:0007669"/>
    <property type="project" value="UniProtKB-UniRule"/>
</dbReference>
<evidence type="ECO:0000256" key="5">
    <source>
        <dbReference type="ARBA" id="ARBA00022801"/>
    </source>
</evidence>
<dbReference type="PRINTS" id="PR01210">
    <property type="entry name" value="GGTRANSPTASE"/>
</dbReference>
<dbReference type="InterPro" id="IPR000101">
    <property type="entry name" value="GGT_peptidase"/>
</dbReference>
<feature type="binding site" evidence="10">
    <location>
        <position position="101"/>
    </location>
    <ligand>
        <name>L-glutamate</name>
        <dbReference type="ChEBI" id="CHEBI:29985"/>
    </ligand>
</feature>
<dbReference type="InterPro" id="IPR055262">
    <property type="entry name" value="GGT_CS"/>
</dbReference>
<gene>
    <name evidence="13" type="primary">ggt</name>
    <name evidence="13" type="ORF">H9S92_01505</name>
</gene>
<keyword evidence="5 11" id="KW-0378">Hydrolase</keyword>
<comment type="similarity">
    <text evidence="3 11">Belongs to the gamma-glutamyltransferase family.</text>
</comment>
<dbReference type="PANTHER" id="PTHR43199:SF1">
    <property type="entry name" value="GLUTATHIONE HYDROLASE PROENZYME"/>
    <property type="match status" value="1"/>
</dbReference>
<evidence type="ECO:0000256" key="12">
    <source>
        <dbReference type="SAM" id="SignalP"/>
    </source>
</evidence>
<dbReference type="InterPro" id="IPR043137">
    <property type="entry name" value="GGT_ssub_C"/>
</dbReference>
<reference evidence="13" key="1">
    <citation type="submission" date="2020-08" db="EMBL/GenBank/DDBJ databases">
        <title>Lewinella bacteria from marine environments.</title>
        <authorList>
            <person name="Zhong Y."/>
        </authorList>
    </citation>
    <scope>NUCLEOTIDE SEQUENCE</scope>
    <source>
        <strain evidence="13">KCTC 42187</strain>
    </source>
</reference>
<evidence type="ECO:0000256" key="8">
    <source>
        <dbReference type="ARBA" id="ARBA00047417"/>
    </source>
</evidence>
<evidence type="ECO:0000313" key="14">
    <source>
        <dbReference type="Proteomes" id="UP000650081"/>
    </source>
</evidence>
<organism evidence="13 14">
    <name type="scientific">Neolewinella lacunae</name>
    <dbReference type="NCBI Taxonomy" id="1517758"/>
    <lineage>
        <taxon>Bacteria</taxon>
        <taxon>Pseudomonadati</taxon>
        <taxon>Bacteroidota</taxon>
        <taxon>Saprospiria</taxon>
        <taxon>Saprospirales</taxon>
        <taxon>Lewinellaceae</taxon>
        <taxon>Neolewinella</taxon>
    </lineage>
</organism>
<evidence type="ECO:0000256" key="9">
    <source>
        <dbReference type="PIRSR" id="PIRSR600101-1"/>
    </source>
</evidence>
<dbReference type="Gene3D" id="3.60.20.40">
    <property type="match status" value="1"/>
</dbReference>
<keyword evidence="7 11" id="KW-0012">Acyltransferase</keyword>
<comment type="PTM">
    <text evidence="11">Cleaved by autocatalysis into a large and a small subunit.</text>
</comment>
<feature type="binding site" evidence="10">
    <location>
        <position position="416"/>
    </location>
    <ligand>
        <name>L-glutamate</name>
        <dbReference type="ChEBI" id="CHEBI:29985"/>
    </ligand>
</feature>
<dbReference type="Proteomes" id="UP000650081">
    <property type="component" value="Unassembled WGS sequence"/>
</dbReference>
<evidence type="ECO:0000313" key="13">
    <source>
        <dbReference type="EMBL" id="MBC6992826.1"/>
    </source>
</evidence>
<protein>
    <recommendedName>
        <fullName evidence="11">Glutathione hydrolase proenzyme</fullName>
        <ecNumber evidence="11">2.3.2.2</ecNumber>
        <ecNumber evidence="11">3.4.19.13</ecNumber>
    </recommendedName>
    <component>
        <recommendedName>
            <fullName evidence="11">Glutathione hydrolase large chain</fullName>
        </recommendedName>
    </component>
    <component>
        <recommendedName>
            <fullName evidence="11">Glutathione hydrolase small chain</fullName>
        </recommendedName>
    </component>
</protein>
<feature type="binding site" evidence="10">
    <location>
        <begin position="445"/>
        <end position="446"/>
    </location>
    <ligand>
        <name>L-glutamate</name>
        <dbReference type="ChEBI" id="CHEBI:29985"/>
    </ligand>
</feature>
<dbReference type="GO" id="GO:0036374">
    <property type="term" value="F:glutathione hydrolase activity"/>
    <property type="evidence" value="ECO:0007669"/>
    <property type="project" value="UniProtKB-UniRule"/>
</dbReference>
<evidence type="ECO:0000256" key="6">
    <source>
        <dbReference type="ARBA" id="ARBA00023145"/>
    </source>
</evidence>
<dbReference type="GO" id="GO:0006750">
    <property type="term" value="P:glutathione biosynthetic process"/>
    <property type="evidence" value="ECO:0007669"/>
    <property type="project" value="UniProtKB-KW"/>
</dbReference>
<feature type="signal peptide" evidence="12">
    <location>
        <begin position="1"/>
        <end position="20"/>
    </location>
</feature>
<feature type="binding site" evidence="10">
    <location>
        <begin position="392"/>
        <end position="394"/>
    </location>
    <ligand>
        <name>L-glutamate</name>
        <dbReference type="ChEBI" id="CHEBI:29985"/>
    </ligand>
</feature>
<sequence>MKTFAQLLLLALLCAACETAPKLDYVAEKSGDFPTAAIVGPHPLATEVGLKVLRSGGNAIDAAVAVQLAMAVVYPRAGNLGGGGFLVYRAAGGSIAALDYREKAPAAASRNMYLDSLGNVVANLSTRGHLAVGVPGTVAGIETMHRKYGTKPWDELVAYAIDLAANGYRLSQAEVNRIKAYHADFAEFNAQTPFSDTTVVEGSLVQQKDLAATLERIRDHGAAGFYTGQTAQLIVAEMQSGGGLITDDDLRDYTPVWREPITKNYKDYRIISMPPSSSGGICLAQMVEMLEPYPLADYGFQSTRSVHLTVEAMRRAYADRAEYLGDSDFYPIPVDSLLNDAYLRGRMADFRPDTAGVSVAPVIISGSMDETFETTHISIVDAAGNAVSITTTLNGNFGSKVMVDGAGFFLNNEMDDFSAKPGVPNMFGLVGKEANAIQPGKRMLSSMTPTIIEKDGALFMVLGAPGGSTIITAVLQTFLNVVEYGMDLPAAVAAPRFHHQWLPDQVIYEQGALAGGVRDSLAAMGHQLREVNAMAVIKAIQRRPDGTLVAAGDHRNPDDDVAGY</sequence>
<dbReference type="EC" id="3.4.19.13" evidence="11"/>
<comment type="catalytic activity">
    <reaction evidence="1 11">
        <text>an S-substituted glutathione + H2O = an S-substituted L-cysteinylglycine + L-glutamate</text>
        <dbReference type="Rhea" id="RHEA:59468"/>
        <dbReference type="ChEBI" id="CHEBI:15377"/>
        <dbReference type="ChEBI" id="CHEBI:29985"/>
        <dbReference type="ChEBI" id="CHEBI:90779"/>
        <dbReference type="ChEBI" id="CHEBI:143103"/>
        <dbReference type="EC" id="3.4.19.13"/>
    </reaction>
</comment>
<dbReference type="SUPFAM" id="SSF56235">
    <property type="entry name" value="N-terminal nucleophile aminohydrolases (Ntn hydrolases)"/>
    <property type="match status" value="1"/>
</dbReference>
<keyword evidence="12" id="KW-0732">Signal</keyword>
<dbReference type="EMBL" id="JACSIT010000038">
    <property type="protein sequence ID" value="MBC6992826.1"/>
    <property type="molecule type" value="Genomic_DNA"/>
</dbReference>
<dbReference type="GO" id="GO:0103068">
    <property type="term" value="F:leukotriene C4 gamma-glutamyl transferase activity"/>
    <property type="evidence" value="ECO:0007669"/>
    <property type="project" value="UniProtKB-EC"/>
</dbReference>
<comment type="pathway">
    <text evidence="11">Sulfur metabolism; glutathione metabolism.</text>
</comment>
<evidence type="ECO:0000256" key="4">
    <source>
        <dbReference type="ARBA" id="ARBA00022679"/>
    </source>
</evidence>
<evidence type="ECO:0000256" key="2">
    <source>
        <dbReference type="ARBA" id="ARBA00001089"/>
    </source>
</evidence>
<keyword evidence="11" id="KW-0317">Glutathione biosynthesis</keyword>
<feature type="chain" id="PRO_5036956903" description="Glutathione hydrolase proenzyme" evidence="12">
    <location>
        <begin position="21"/>
        <end position="564"/>
    </location>
</feature>
<evidence type="ECO:0000256" key="3">
    <source>
        <dbReference type="ARBA" id="ARBA00009381"/>
    </source>
</evidence>
<dbReference type="InterPro" id="IPR043138">
    <property type="entry name" value="GGT_lsub"/>
</dbReference>
<dbReference type="PROSITE" id="PS00462">
    <property type="entry name" value="G_GLU_TRANSPEPTIDASE"/>
    <property type="match status" value="1"/>
</dbReference>
<evidence type="ECO:0000256" key="1">
    <source>
        <dbReference type="ARBA" id="ARBA00001049"/>
    </source>
</evidence>
<keyword evidence="4 11" id="KW-0808">Transferase</keyword>
<keyword evidence="6 11" id="KW-0865">Zymogen</keyword>
<dbReference type="Gene3D" id="1.10.246.130">
    <property type="match status" value="1"/>
</dbReference>
<dbReference type="PANTHER" id="PTHR43199">
    <property type="entry name" value="GLUTATHIONE HYDROLASE"/>
    <property type="match status" value="1"/>
</dbReference>
<dbReference type="EC" id="2.3.2.2" evidence="11"/>
<proteinExistence type="inferred from homology"/>
<dbReference type="InterPro" id="IPR051792">
    <property type="entry name" value="GGT_bact"/>
</dbReference>
<dbReference type="RefSeq" id="WP_187464963.1">
    <property type="nucleotide sequence ID" value="NZ_JACSIT010000038.1"/>
</dbReference>